<evidence type="ECO:0000313" key="4">
    <source>
        <dbReference type="Proteomes" id="UP000032232"/>
    </source>
</evidence>
<keyword evidence="2 3" id="KW-0413">Isomerase</keyword>
<dbReference type="GO" id="GO:0005975">
    <property type="term" value="P:carbohydrate metabolic process"/>
    <property type="evidence" value="ECO:0007669"/>
    <property type="project" value="InterPro"/>
</dbReference>
<comment type="caution">
    <text evidence="3">The sequence shown here is derived from an EMBL/GenBank/DDBJ whole genome shotgun (WGS) entry which is preliminary data.</text>
</comment>
<dbReference type="Pfam" id="PF07221">
    <property type="entry name" value="GlcNAc_2-epim"/>
    <property type="match status" value="1"/>
</dbReference>
<keyword evidence="4" id="KW-1185">Reference proteome</keyword>
<dbReference type="GO" id="GO:0047736">
    <property type="term" value="F:cellobiose epimerase activity"/>
    <property type="evidence" value="ECO:0007669"/>
    <property type="project" value="UniProtKB-EC"/>
</dbReference>
<dbReference type="STRING" id="935700.jaqu_12140"/>
<reference evidence="3 4" key="1">
    <citation type="submission" date="2015-02" db="EMBL/GenBank/DDBJ databases">
        <title>Genome Sequence of Jannaschia aquimarina DSM28248, a member of the Roseobacter clade.</title>
        <authorList>
            <person name="Voget S."/>
            <person name="Daniel R."/>
        </authorList>
    </citation>
    <scope>NUCLEOTIDE SEQUENCE [LARGE SCALE GENOMIC DNA]</scope>
    <source>
        <strain evidence="3 4">GSW-M26</strain>
    </source>
</reference>
<proteinExistence type="inferred from homology"/>
<evidence type="ECO:0000256" key="2">
    <source>
        <dbReference type="ARBA" id="ARBA00023235"/>
    </source>
</evidence>
<dbReference type="EC" id="5.1.3.11" evidence="3"/>
<gene>
    <name evidence="3" type="ORF">jaqu_12140</name>
</gene>
<protein>
    <submittedName>
        <fullName evidence="3">Cellobiose 2-epimerase</fullName>
        <ecNumber evidence="3">5.1.3.11</ecNumber>
    </submittedName>
</protein>
<comment type="similarity">
    <text evidence="1">Belongs to the N-acylglucosamine 2-epimerase family.</text>
</comment>
<dbReference type="EMBL" id="JYFE01000023">
    <property type="protein sequence ID" value="KIT17024.1"/>
    <property type="molecule type" value="Genomic_DNA"/>
</dbReference>
<dbReference type="InterPro" id="IPR008928">
    <property type="entry name" value="6-hairpin_glycosidase_sf"/>
</dbReference>
<organism evidence="3 4">
    <name type="scientific">Jannaschia aquimarina</name>
    <dbReference type="NCBI Taxonomy" id="935700"/>
    <lineage>
        <taxon>Bacteria</taxon>
        <taxon>Pseudomonadati</taxon>
        <taxon>Pseudomonadota</taxon>
        <taxon>Alphaproteobacteria</taxon>
        <taxon>Rhodobacterales</taxon>
        <taxon>Roseobacteraceae</taxon>
        <taxon>Jannaschia</taxon>
    </lineage>
</organism>
<dbReference type="SUPFAM" id="SSF48208">
    <property type="entry name" value="Six-hairpin glycosidases"/>
    <property type="match status" value="1"/>
</dbReference>
<dbReference type="Proteomes" id="UP000032232">
    <property type="component" value="Unassembled WGS sequence"/>
</dbReference>
<dbReference type="PANTHER" id="PTHR15108">
    <property type="entry name" value="N-ACYLGLUCOSAMINE-2-EPIMERASE"/>
    <property type="match status" value="1"/>
</dbReference>
<evidence type="ECO:0000313" key="3">
    <source>
        <dbReference type="EMBL" id="KIT17024.1"/>
    </source>
</evidence>
<evidence type="ECO:0000256" key="1">
    <source>
        <dbReference type="ARBA" id="ARBA00008558"/>
    </source>
</evidence>
<name>A0A0D1EH70_9RHOB</name>
<dbReference type="AlphaFoldDB" id="A0A0D1EH70"/>
<dbReference type="OrthoDB" id="9806359at2"/>
<sequence length="369" mass="41505">MTSLPDDDDAIPAALRRWLTEDALPLWTGLGFDAATETVWESLTHDGAPRRHQIKRLRVQVRQAYVFAQARGMSPGAEDLAVRLFARTMEDGFDQDGHLAANLDPRTGARLDSPHDLYDLAFVLLATSALIDAGHGIESDLKKLRSALEKLKAARGWHETAERRQPRRQNPHMHLFEASTALFAATGDAFWRDVAQECLDLLGEVFLAPEGRLLEHFDADWCPLPDGGGQQYEPGHMVEWIWLLDAWEKATGLSSGIDPAPLWHRALDRRFELTGCLPDQSDPTSDFARTWPQTEMLKAAIVMTARGDNRLEPDQALRLLWDRYLTGPVPGGWYDRLDRHGSVISDNMPASTFYHIWVALRARMTGPSR</sequence>
<dbReference type="Gene3D" id="1.50.10.10">
    <property type="match status" value="1"/>
</dbReference>
<dbReference type="InterPro" id="IPR012341">
    <property type="entry name" value="6hp_glycosidase-like_sf"/>
</dbReference>
<dbReference type="PATRIC" id="fig|935700.4.peg.1261"/>
<accession>A0A0D1EH70</accession>
<dbReference type="InterPro" id="IPR010819">
    <property type="entry name" value="AGE/CE"/>
</dbReference>